<keyword evidence="1" id="KW-1133">Transmembrane helix</keyword>
<proteinExistence type="predicted"/>
<protein>
    <submittedName>
        <fullName evidence="2">Uncharacterized protein</fullName>
    </submittedName>
</protein>
<dbReference type="Pfam" id="PF20619">
    <property type="entry name" value="DUF6804"/>
    <property type="match status" value="1"/>
</dbReference>
<dbReference type="EMBL" id="CP118157">
    <property type="protein sequence ID" value="WOF23107.1"/>
    <property type="molecule type" value="Genomic_DNA"/>
</dbReference>
<keyword evidence="1" id="KW-0812">Transmembrane</keyword>
<evidence type="ECO:0000313" key="2">
    <source>
        <dbReference type="EMBL" id="WOF23107.1"/>
    </source>
</evidence>
<evidence type="ECO:0000313" key="3">
    <source>
        <dbReference type="Proteomes" id="UP001305498"/>
    </source>
</evidence>
<accession>A0AA97FKE3</accession>
<organism evidence="2 3">
    <name type="scientific">Microbacterium betulae</name>
    <dbReference type="NCBI Taxonomy" id="2981139"/>
    <lineage>
        <taxon>Bacteria</taxon>
        <taxon>Bacillati</taxon>
        <taxon>Actinomycetota</taxon>
        <taxon>Actinomycetes</taxon>
        <taxon>Micrococcales</taxon>
        <taxon>Microbacteriaceae</taxon>
        <taxon>Microbacterium</taxon>
    </lineage>
</organism>
<dbReference type="Proteomes" id="UP001305498">
    <property type="component" value="Chromosome"/>
</dbReference>
<keyword evidence="3" id="KW-1185">Reference proteome</keyword>
<reference evidence="2 3" key="1">
    <citation type="submission" date="2023-02" db="EMBL/GenBank/DDBJ databases">
        <title>Microbacterium betulae sp. nov., isolated from birch wood.</title>
        <authorList>
            <person name="Pasciak M."/>
            <person name="Pawlik K.J."/>
            <person name="Martynowski D."/>
            <person name="Laczmanski L."/>
            <person name="Ciekot J."/>
            <person name="Szponar B."/>
            <person name="Wojcik-Fatla A."/>
            <person name="Mackiewicz B."/>
            <person name="Farian E."/>
            <person name="Cholewa G."/>
            <person name="Cholewa A."/>
            <person name="Dutkiewicz J."/>
        </authorList>
    </citation>
    <scope>NUCLEOTIDE SEQUENCE [LARGE SCALE GENOMIC DNA]</scope>
    <source>
        <strain evidence="2 3">AB</strain>
    </source>
</reference>
<dbReference type="InterPro" id="IPR046548">
    <property type="entry name" value="DUF6804"/>
</dbReference>
<evidence type="ECO:0000256" key="1">
    <source>
        <dbReference type="SAM" id="Phobius"/>
    </source>
</evidence>
<keyword evidence="1" id="KW-0472">Membrane</keyword>
<name>A0AA97FKE3_9MICO</name>
<dbReference type="RefSeq" id="WP_317139577.1">
    <property type="nucleotide sequence ID" value="NZ_CP118157.1"/>
</dbReference>
<gene>
    <name evidence="2" type="ORF">N8K70_00125</name>
</gene>
<feature type="transmembrane region" description="Helical" evidence="1">
    <location>
        <begin position="84"/>
        <end position="105"/>
    </location>
</feature>
<sequence length="109" mass="11899">MTAKERPPQRNAFAPGLVGAAALFFGPTLLDSEGFTVIRFVVAIFAAIVAWFALQAKQWWWAVVFAAVLVVWNPMYPFDLPNEAWVPLHLAAAVAFLVAGALITVDRAD</sequence>
<dbReference type="KEGG" id="mbet:N8K70_00125"/>
<feature type="transmembrane region" description="Helical" evidence="1">
    <location>
        <begin position="59"/>
        <end position="78"/>
    </location>
</feature>
<dbReference type="AlphaFoldDB" id="A0AA97FKE3"/>
<feature type="transmembrane region" description="Helical" evidence="1">
    <location>
        <begin position="36"/>
        <end position="54"/>
    </location>
</feature>
<feature type="transmembrane region" description="Helical" evidence="1">
    <location>
        <begin position="12"/>
        <end position="30"/>
    </location>
</feature>